<dbReference type="AlphaFoldDB" id="A0A1G8BR77"/>
<gene>
    <name evidence="2" type="ORF">SAMN05216352_10140</name>
</gene>
<evidence type="ECO:0000313" key="3">
    <source>
        <dbReference type="Proteomes" id="UP000199017"/>
    </source>
</evidence>
<sequence>MDWLTSWMSNLIVFLLAAFLLEMLLPASSLQKYARLVLSFILMLIIIEPLLSLTNGQVEDIWEQELANLNFQPIQSASIESNMNNKKNEIEEGQDAYISKQVSNHLREQVEETIKERWGWEIEELQTEWEGDDPEEMKVYLSLARFSPEENKTDIEPVNIQVEETEEIDDKEKISAIEQDVYSYLTQTWEVDEEQIHITTAKEGG</sequence>
<name>A0A1G8BR77_9BACI</name>
<dbReference type="STRING" id="930129.SAMN05216352_10140"/>
<keyword evidence="1" id="KW-0812">Transmembrane</keyword>
<dbReference type="NCBIfam" id="TIGR02896">
    <property type="entry name" value="spore_III_AF"/>
    <property type="match status" value="1"/>
</dbReference>
<evidence type="ECO:0000313" key="2">
    <source>
        <dbReference type="EMBL" id="SDH35150.1"/>
    </source>
</evidence>
<dbReference type="Pfam" id="PF09581">
    <property type="entry name" value="Spore_III_AF"/>
    <property type="match status" value="1"/>
</dbReference>
<keyword evidence="3" id="KW-1185">Reference proteome</keyword>
<keyword evidence="1" id="KW-1133">Transmembrane helix</keyword>
<proteinExistence type="predicted"/>
<organism evidence="2 3">
    <name type="scientific">Alteribacillus bidgolensis</name>
    <dbReference type="NCBI Taxonomy" id="930129"/>
    <lineage>
        <taxon>Bacteria</taxon>
        <taxon>Bacillati</taxon>
        <taxon>Bacillota</taxon>
        <taxon>Bacilli</taxon>
        <taxon>Bacillales</taxon>
        <taxon>Bacillaceae</taxon>
        <taxon>Alteribacillus</taxon>
    </lineage>
</organism>
<protein>
    <submittedName>
        <fullName evidence="2">Stage III sporulation protein AF</fullName>
    </submittedName>
</protein>
<dbReference type="EMBL" id="FNDU01000001">
    <property type="protein sequence ID" value="SDH35150.1"/>
    <property type="molecule type" value="Genomic_DNA"/>
</dbReference>
<keyword evidence="1" id="KW-0472">Membrane</keyword>
<feature type="transmembrane region" description="Helical" evidence="1">
    <location>
        <begin position="36"/>
        <end position="54"/>
    </location>
</feature>
<dbReference type="OrthoDB" id="2375554at2"/>
<accession>A0A1G8BR77</accession>
<evidence type="ECO:0000256" key="1">
    <source>
        <dbReference type="SAM" id="Phobius"/>
    </source>
</evidence>
<reference evidence="2 3" key="1">
    <citation type="submission" date="2016-10" db="EMBL/GenBank/DDBJ databases">
        <authorList>
            <person name="de Groot N.N."/>
        </authorList>
    </citation>
    <scope>NUCLEOTIDE SEQUENCE [LARGE SCALE GENOMIC DNA]</scope>
    <source>
        <strain evidence="3">P4B,CCM 7963,CECT 7998,DSM 25260,IBRC-M 10614,KCTC 13821</strain>
    </source>
</reference>
<dbReference type="InterPro" id="IPR014245">
    <property type="entry name" value="Spore_III_AF"/>
</dbReference>
<dbReference type="Proteomes" id="UP000199017">
    <property type="component" value="Unassembled WGS sequence"/>
</dbReference>
<dbReference type="RefSeq" id="WP_091579267.1">
    <property type="nucleotide sequence ID" value="NZ_FNDU01000001.1"/>
</dbReference>